<name>A0A7S8FEL3_9BACT</name>
<sequence>MPGTRSDVGEFLTGSMRLSLRHGHASLSRESSSRQRSVSFTFICSTNWQIWGGYTKLTAEVFGISTDSVYVHKAWCVSGAILVNVWTRTLRYGVWGICM</sequence>
<reference evidence="1 2" key="1">
    <citation type="journal article" date="2020" name="ISME J.">
        <title>Enrichment and physiological characterization of a novel comammox Nitrospira indicates ammonium inhibition of complete nitrification.</title>
        <authorList>
            <person name="Sakoula D."/>
            <person name="Koch H."/>
            <person name="Frank J."/>
            <person name="Jetten M.S.M."/>
            <person name="van Kessel M.A.H.J."/>
            <person name="Lucker S."/>
        </authorList>
    </citation>
    <scope>NUCLEOTIDE SEQUENCE [LARGE SCALE GENOMIC DNA]</scope>
    <source>
        <strain evidence="1">Comreactor17</strain>
    </source>
</reference>
<dbReference type="KEGG" id="nkf:Nkreftii_002226"/>
<dbReference type="SUPFAM" id="SSF52833">
    <property type="entry name" value="Thioredoxin-like"/>
    <property type="match status" value="1"/>
</dbReference>
<accession>A0A7S8FEL3</accession>
<dbReference type="Proteomes" id="UP000593737">
    <property type="component" value="Chromosome"/>
</dbReference>
<protein>
    <submittedName>
        <fullName evidence="1">Uncharacterized protein</fullName>
    </submittedName>
</protein>
<proteinExistence type="predicted"/>
<organism evidence="1 2">
    <name type="scientific">Candidatus Nitrospira kreftii</name>
    <dbReference type="NCBI Taxonomy" id="2652173"/>
    <lineage>
        <taxon>Bacteria</taxon>
        <taxon>Pseudomonadati</taxon>
        <taxon>Nitrospirota</taxon>
        <taxon>Nitrospiria</taxon>
        <taxon>Nitrospirales</taxon>
        <taxon>Nitrospiraceae</taxon>
        <taxon>Nitrospira</taxon>
    </lineage>
</organism>
<gene>
    <name evidence="1" type="ORF">Nkreftii_002226</name>
</gene>
<evidence type="ECO:0000313" key="2">
    <source>
        <dbReference type="Proteomes" id="UP000593737"/>
    </source>
</evidence>
<dbReference type="AlphaFoldDB" id="A0A7S8FEL3"/>
<dbReference type="InterPro" id="IPR036249">
    <property type="entry name" value="Thioredoxin-like_sf"/>
</dbReference>
<evidence type="ECO:0000313" key="1">
    <source>
        <dbReference type="EMBL" id="QPD04452.1"/>
    </source>
</evidence>
<dbReference type="EMBL" id="CP047423">
    <property type="protein sequence ID" value="QPD04452.1"/>
    <property type="molecule type" value="Genomic_DNA"/>
</dbReference>